<protein>
    <submittedName>
        <fullName evidence="2">Uncharacterized protein</fullName>
    </submittedName>
</protein>
<reference evidence="2" key="1">
    <citation type="submission" date="2022-07" db="EMBL/GenBank/DDBJ databases">
        <title>Phylogenomic reconstructions and comparative analyses of Kickxellomycotina fungi.</title>
        <authorList>
            <person name="Reynolds N.K."/>
            <person name="Stajich J.E."/>
            <person name="Barry K."/>
            <person name="Grigoriev I.V."/>
            <person name="Crous P."/>
            <person name="Smith M.E."/>
        </authorList>
    </citation>
    <scope>NUCLEOTIDE SEQUENCE</scope>
    <source>
        <strain evidence="2">IMI 214461</strain>
    </source>
</reference>
<keyword evidence="3" id="KW-1185">Reference proteome</keyword>
<gene>
    <name evidence="2" type="ORF">H4R26_004793</name>
</gene>
<dbReference type="EMBL" id="JANBQF010000593">
    <property type="protein sequence ID" value="KAJ2000052.1"/>
    <property type="molecule type" value="Genomic_DNA"/>
</dbReference>
<dbReference type="OrthoDB" id="5596628at2759"/>
<name>A0A9W8EHU0_9FUNG</name>
<sequence length="124" mass="13916">MRKRQQSRQAEMARERGDEAAAAEEAPVATVTDDDYEDVPAPERAEDYRVDDSPLELVAGADAEAAAEPEAERSTAVVRPRKMRVKLGLPAGYFELDRDDDFCRWDAKYPAVSRKNMQSLEPTE</sequence>
<evidence type="ECO:0000313" key="3">
    <source>
        <dbReference type="Proteomes" id="UP001150907"/>
    </source>
</evidence>
<evidence type="ECO:0000313" key="2">
    <source>
        <dbReference type="EMBL" id="KAJ2000052.1"/>
    </source>
</evidence>
<dbReference type="Proteomes" id="UP001150907">
    <property type="component" value="Unassembled WGS sequence"/>
</dbReference>
<proteinExistence type="predicted"/>
<dbReference type="AlphaFoldDB" id="A0A9W8EHU0"/>
<accession>A0A9W8EHU0</accession>
<comment type="caution">
    <text evidence="2">The sequence shown here is derived from an EMBL/GenBank/DDBJ whole genome shotgun (WGS) entry which is preliminary data.</text>
</comment>
<feature type="region of interest" description="Disordered" evidence="1">
    <location>
        <begin position="1"/>
        <end position="53"/>
    </location>
</feature>
<feature type="compositionally biased region" description="Basic and acidic residues" evidence="1">
    <location>
        <begin position="41"/>
        <end position="52"/>
    </location>
</feature>
<evidence type="ECO:0000256" key="1">
    <source>
        <dbReference type="SAM" id="MobiDB-lite"/>
    </source>
</evidence>
<organism evidence="2 3">
    <name type="scientific">Coemansia thaxteri</name>
    <dbReference type="NCBI Taxonomy" id="2663907"/>
    <lineage>
        <taxon>Eukaryota</taxon>
        <taxon>Fungi</taxon>
        <taxon>Fungi incertae sedis</taxon>
        <taxon>Zoopagomycota</taxon>
        <taxon>Kickxellomycotina</taxon>
        <taxon>Kickxellomycetes</taxon>
        <taxon>Kickxellales</taxon>
        <taxon>Kickxellaceae</taxon>
        <taxon>Coemansia</taxon>
    </lineage>
</organism>